<name>A0A916XXV6_9HYPH</name>
<reference evidence="2" key="1">
    <citation type="journal article" date="2014" name="Int. J. Syst. Evol. Microbiol.">
        <title>Complete genome sequence of Corynebacterium casei LMG S-19264T (=DSM 44701T), isolated from a smear-ripened cheese.</title>
        <authorList>
            <consortium name="US DOE Joint Genome Institute (JGI-PGF)"/>
            <person name="Walter F."/>
            <person name="Albersmeier A."/>
            <person name="Kalinowski J."/>
            <person name="Ruckert C."/>
        </authorList>
    </citation>
    <scope>NUCLEOTIDE SEQUENCE</scope>
    <source>
        <strain evidence="2">CGMCC 1.15493</strain>
    </source>
</reference>
<accession>A0A916XXV6</accession>
<organism evidence="2 3">
    <name type="scientific">Aureimonas glaciei</name>
    <dbReference type="NCBI Taxonomy" id="1776957"/>
    <lineage>
        <taxon>Bacteria</taxon>
        <taxon>Pseudomonadati</taxon>
        <taxon>Pseudomonadota</taxon>
        <taxon>Alphaproteobacteria</taxon>
        <taxon>Hyphomicrobiales</taxon>
        <taxon>Aurantimonadaceae</taxon>
        <taxon>Aureimonas</taxon>
    </lineage>
</organism>
<dbReference type="InterPro" id="IPR010982">
    <property type="entry name" value="Lambda_DNA-bd_dom_sf"/>
</dbReference>
<reference evidence="2" key="2">
    <citation type="submission" date="2020-09" db="EMBL/GenBank/DDBJ databases">
        <authorList>
            <person name="Sun Q."/>
            <person name="Zhou Y."/>
        </authorList>
    </citation>
    <scope>NUCLEOTIDE SEQUENCE</scope>
    <source>
        <strain evidence="2">CGMCC 1.15493</strain>
    </source>
</reference>
<keyword evidence="3" id="KW-1185">Reference proteome</keyword>
<dbReference type="AlphaFoldDB" id="A0A916XXV6"/>
<feature type="domain" description="HTH cro/C1-type" evidence="1">
    <location>
        <begin position="17"/>
        <end position="41"/>
    </location>
</feature>
<proteinExistence type="predicted"/>
<dbReference type="InterPro" id="IPR001387">
    <property type="entry name" value="Cro/C1-type_HTH"/>
</dbReference>
<sequence length="77" mass="8963">MSEARRELTLLMKATRTSQKRLADLLGIAPTTVNRWVRGERGDTIEPPFYAVNFMRAYIQLPDKTRERLPMIERGTQ</sequence>
<dbReference type="Pfam" id="PF01381">
    <property type="entry name" value="HTH_3"/>
    <property type="match status" value="1"/>
</dbReference>
<dbReference type="EMBL" id="BMJJ01000005">
    <property type="protein sequence ID" value="GGD20093.1"/>
    <property type="molecule type" value="Genomic_DNA"/>
</dbReference>
<gene>
    <name evidence="2" type="ORF">GCM10011335_23760</name>
</gene>
<dbReference type="CDD" id="cd00093">
    <property type="entry name" value="HTH_XRE"/>
    <property type="match status" value="1"/>
</dbReference>
<evidence type="ECO:0000313" key="3">
    <source>
        <dbReference type="Proteomes" id="UP000613160"/>
    </source>
</evidence>
<dbReference type="GO" id="GO:0003677">
    <property type="term" value="F:DNA binding"/>
    <property type="evidence" value="ECO:0007669"/>
    <property type="project" value="InterPro"/>
</dbReference>
<protein>
    <recommendedName>
        <fullName evidence="1">HTH cro/C1-type domain-containing protein</fullName>
    </recommendedName>
</protein>
<dbReference type="SUPFAM" id="SSF47413">
    <property type="entry name" value="lambda repressor-like DNA-binding domains"/>
    <property type="match status" value="1"/>
</dbReference>
<dbReference type="RefSeq" id="WP_188850838.1">
    <property type="nucleotide sequence ID" value="NZ_BMJJ01000005.1"/>
</dbReference>
<evidence type="ECO:0000313" key="2">
    <source>
        <dbReference type="EMBL" id="GGD20093.1"/>
    </source>
</evidence>
<comment type="caution">
    <text evidence="2">The sequence shown here is derived from an EMBL/GenBank/DDBJ whole genome shotgun (WGS) entry which is preliminary data.</text>
</comment>
<dbReference type="Gene3D" id="1.10.260.40">
    <property type="entry name" value="lambda repressor-like DNA-binding domains"/>
    <property type="match status" value="1"/>
</dbReference>
<dbReference type="Proteomes" id="UP000613160">
    <property type="component" value="Unassembled WGS sequence"/>
</dbReference>
<evidence type="ECO:0000259" key="1">
    <source>
        <dbReference type="Pfam" id="PF01381"/>
    </source>
</evidence>